<keyword evidence="2" id="KW-0813">Transport</keyword>
<dbReference type="SMART" id="SM00382">
    <property type="entry name" value="AAA"/>
    <property type="match status" value="1"/>
</dbReference>
<evidence type="ECO:0000313" key="8">
    <source>
        <dbReference type="Proteomes" id="UP000237472"/>
    </source>
</evidence>
<dbReference type="Proteomes" id="UP000237472">
    <property type="component" value="Unassembled WGS sequence"/>
</dbReference>
<evidence type="ECO:0000256" key="4">
    <source>
        <dbReference type="ARBA" id="ARBA00022840"/>
    </source>
</evidence>
<dbReference type="SUPFAM" id="SSF52540">
    <property type="entry name" value="P-loop containing nucleoside triphosphate hydrolases"/>
    <property type="match status" value="1"/>
</dbReference>
<dbReference type="InterPro" id="IPR003593">
    <property type="entry name" value="AAA+_ATPase"/>
</dbReference>
<dbReference type="GO" id="GO:0016887">
    <property type="term" value="F:ATP hydrolysis activity"/>
    <property type="evidence" value="ECO:0007669"/>
    <property type="project" value="InterPro"/>
</dbReference>
<dbReference type="AlphaFoldDB" id="A0A2G4R6K5"/>
<reference evidence="7" key="2">
    <citation type="submission" date="2015-06" db="EMBL/GenBank/DDBJ databases">
        <authorList>
            <person name="Hoefler B.C."/>
            <person name="Straight P.D."/>
        </authorList>
    </citation>
    <scope>NUCLEOTIDE SEQUENCE [LARGE SCALE GENOMIC DNA]</scope>
    <source>
        <strain evidence="7">73/13</strain>
    </source>
</reference>
<comment type="caution">
    <text evidence="7">The sequence shown here is derived from an EMBL/GenBank/DDBJ whole genome shotgun (WGS) entry which is preliminary data.</text>
</comment>
<dbReference type="InterPro" id="IPR025662">
    <property type="entry name" value="Sigma_54_int_dom_ATP-bd_1"/>
</dbReference>
<evidence type="ECO:0000313" key="9">
    <source>
        <dbReference type="Proteomes" id="UP000811399"/>
    </source>
</evidence>
<proteinExistence type="inferred from homology"/>
<reference evidence="8" key="1">
    <citation type="submission" date="2015-06" db="EMBL/GenBank/DDBJ databases">
        <authorList>
            <person name="Parisi A."/>
            <person name="Chiara M."/>
            <person name="Florio D."/>
            <person name="Miccolupo A."/>
            <person name="Manzari C."/>
            <person name="Mion D."/>
            <person name="Caruso M."/>
            <person name="D'erchia A.M."/>
            <person name="Zanoni R."/>
        </authorList>
    </citation>
    <scope>NUCLEOTIDE SEQUENCE [LARGE SCALE GENOMIC DNA]</scope>
    <source>
        <strain evidence="8">73/13</strain>
    </source>
</reference>
<dbReference type="Pfam" id="PF00005">
    <property type="entry name" value="ABC_tran"/>
    <property type="match status" value="1"/>
</dbReference>
<dbReference type="RefSeq" id="WP_099460907.1">
    <property type="nucleotide sequence ID" value="NZ_LDWY01000011.1"/>
</dbReference>
<keyword evidence="4 7" id="KW-0067">ATP-binding</keyword>
<dbReference type="PANTHER" id="PTHR43776">
    <property type="entry name" value="TRANSPORT ATP-BINDING PROTEIN"/>
    <property type="match status" value="1"/>
</dbReference>
<dbReference type="GO" id="GO:0005524">
    <property type="term" value="F:ATP binding"/>
    <property type="evidence" value="ECO:0007669"/>
    <property type="project" value="UniProtKB-KW"/>
</dbReference>
<protein>
    <submittedName>
        <fullName evidence="6">ATP-binding cassette domain-containing protein</fullName>
    </submittedName>
    <submittedName>
        <fullName evidence="7">Peptide ABC transporter ATP-binding protein</fullName>
    </submittedName>
</protein>
<dbReference type="InterPro" id="IPR017871">
    <property type="entry name" value="ABC_transporter-like_CS"/>
</dbReference>
<dbReference type="PANTHER" id="PTHR43776:SF7">
    <property type="entry name" value="D,D-DIPEPTIDE TRANSPORT ATP-BINDING PROTEIN DDPF-RELATED"/>
    <property type="match status" value="1"/>
</dbReference>
<dbReference type="EMBL" id="LDWY01000011">
    <property type="protein sequence ID" value="PHY92182.1"/>
    <property type="molecule type" value="Genomic_DNA"/>
</dbReference>
<dbReference type="InterPro" id="IPR050319">
    <property type="entry name" value="ABC_transp_ATP-bind"/>
</dbReference>
<sequence length="218" mass="25438">MLEVRHLAKNYLLKRHWYLKKEQKEVFKNVNFSLKLGENLLLCGESGVGKSTLARVLCGLEKPSFGEVLYEGKSVHLGKNLHFKKAVQYVFQDQKLALNPYRKIKSLVDDVWENFSLKKDEEFLQELLKNLSLREEIFKLKSTQLSGGEASRIGLLRALLCSPKILILDELTSALDILNSVKIIEFLKEYQEKNAISYIFITHQEEFFKKFDYKKYLL</sequence>
<dbReference type="GO" id="GO:0055085">
    <property type="term" value="P:transmembrane transport"/>
    <property type="evidence" value="ECO:0007669"/>
    <property type="project" value="UniProtKB-ARBA"/>
</dbReference>
<evidence type="ECO:0000256" key="2">
    <source>
        <dbReference type="ARBA" id="ARBA00022448"/>
    </source>
</evidence>
<dbReference type="OrthoDB" id="5359273at2"/>
<organism evidence="7 8">
    <name type="scientific">Campylobacter vulpis</name>
    <dbReference type="NCBI Taxonomy" id="1655500"/>
    <lineage>
        <taxon>Bacteria</taxon>
        <taxon>Pseudomonadati</taxon>
        <taxon>Campylobacterota</taxon>
        <taxon>Epsilonproteobacteria</taxon>
        <taxon>Campylobacterales</taxon>
        <taxon>Campylobacteraceae</taxon>
        <taxon>Campylobacter</taxon>
    </lineage>
</organism>
<evidence type="ECO:0000313" key="6">
    <source>
        <dbReference type="EMBL" id="MBS4240173.1"/>
    </source>
</evidence>
<reference evidence="6" key="3">
    <citation type="submission" date="2019-07" db="EMBL/GenBank/DDBJ databases">
        <authorList>
            <person name="Miller W.G."/>
        </authorList>
    </citation>
    <scope>NUCLEOTIDE SEQUENCE</scope>
    <source>
        <strain evidence="6">52/13</strain>
    </source>
</reference>
<dbReference type="InterPro" id="IPR027417">
    <property type="entry name" value="P-loop_NTPase"/>
</dbReference>
<comment type="similarity">
    <text evidence="1">Belongs to the ABC transporter superfamily.</text>
</comment>
<evidence type="ECO:0000259" key="5">
    <source>
        <dbReference type="PROSITE" id="PS50893"/>
    </source>
</evidence>
<gene>
    <name evidence="7" type="ORF">AA994_00975</name>
    <name evidence="6" type="ORF">CVU5213_00225</name>
</gene>
<accession>A0A2G4R6K5</accession>
<evidence type="ECO:0000256" key="3">
    <source>
        <dbReference type="ARBA" id="ARBA00022741"/>
    </source>
</evidence>
<dbReference type="PROSITE" id="PS50893">
    <property type="entry name" value="ABC_TRANSPORTER_2"/>
    <property type="match status" value="1"/>
</dbReference>
<dbReference type="PROSITE" id="PS00675">
    <property type="entry name" value="SIGMA54_INTERACT_1"/>
    <property type="match status" value="1"/>
</dbReference>
<feature type="domain" description="ABC transporter" evidence="5">
    <location>
        <begin position="2"/>
        <end position="218"/>
    </location>
</feature>
<evidence type="ECO:0000256" key="1">
    <source>
        <dbReference type="ARBA" id="ARBA00005417"/>
    </source>
</evidence>
<reference evidence="6 9" key="4">
    <citation type="journal article" date="2021" name="Syst. Appl. Microbiol.">
        <title>nCampylobacter vulpis sp. nov. isolated from wild red foxes.</title>
        <authorList>
            <person name="Parisi A."/>
            <person name="Chiara M."/>
            <person name="Caffara M."/>
            <person name="Mion D."/>
            <person name="Miller W.G."/>
            <person name="Caruso M."/>
            <person name="Manzari C."/>
            <person name="Florio D."/>
            <person name="Capozzi L."/>
            <person name="D'Erchia A.M."/>
            <person name="Manzulli V."/>
            <person name="Zanoni R.G."/>
        </authorList>
    </citation>
    <scope>NUCLEOTIDE SEQUENCE [LARGE SCALE GENOMIC DNA]</scope>
    <source>
        <strain evidence="6 9">52/13</strain>
    </source>
</reference>
<dbReference type="Proteomes" id="UP000811399">
    <property type="component" value="Unassembled WGS sequence"/>
</dbReference>
<dbReference type="EMBL" id="VJYU01000001">
    <property type="protein sequence ID" value="MBS4240173.1"/>
    <property type="molecule type" value="Genomic_DNA"/>
</dbReference>
<dbReference type="Gene3D" id="3.40.50.300">
    <property type="entry name" value="P-loop containing nucleotide triphosphate hydrolases"/>
    <property type="match status" value="1"/>
</dbReference>
<name>A0A2G4R6K5_9BACT</name>
<keyword evidence="3" id="KW-0547">Nucleotide-binding</keyword>
<evidence type="ECO:0000313" key="7">
    <source>
        <dbReference type="EMBL" id="PHY92182.1"/>
    </source>
</evidence>
<dbReference type="InterPro" id="IPR003439">
    <property type="entry name" value="ABC_transporter-like_ATP-bd"/>
</dbReference>
<keyword evidence="9" id="KW-1185">Reference proteome</keyword>
<dbReference type="PROSITE" id="PS00211">
    <property type="entry name" value="ABC_TRANSPORTER_1"/>
    <property type="match status" value="1"/>
</dbReference>